<protein>
    <recommendedName>
        <fullName evidence="4">RHS repeat protein</fullName>
    </recommendedName>
</protein>
<gene>
    <name evidence="2" type="ORF">C7C46_33875</name>
</gene>
<name>A0A2V4N6A9_9ACTN</name>
<dbReference type="InterPro" id="IPR031325">
    <property type="entry name" value="RHS_repeat"/>
</dbReference>
<dbReference type="Proteomes" id="UP000248039">
    <property type="component" value="Unassembled WGS sequence"/>
</dbReference>
<comment type="caution">
    <text evidence="2">The sequence shown here is derived from an EMBL/GenBank/DDBJ whole genome shotgun (WGS) entry which is preliminary data.</text>
</comment>
<feature type="region of interest" description="Disordered" evidence="1">
    <location>
        <begin position="1"/>
        <end position="28"/>
    </location>
</feature>
<accession>A0A2V4N6A9</accession>
<evidence type="ECO:0000313" key="3">
    <source>
        <dbReference type="Proteomes" id="UP000248039"/>
    </source>
</evidence>
<reference evidence="2 3" key="1">
    <citation type="submission" date="2018-03" db="EMBL/GenBank/DDBJ databases">
        <title>Bioinformatic expansion and discovery of thiopeptide antibiotics.</title>
        <authorList>
            <person name="Schwalen C.J."/>
            <person name="Hudson G.A."/>
            <person name="Mitchell D.A."/>
        </authorList>
    </citation>
    <scope>NUCLEOTIDE SEQUENCE [LARGE SCALE GENOMIC DNA]</scope>
    <source>
        <strain evidence="2 3">ATCC 21389</strain>
    </source>
</reference>
<dbReference type="NCBIfam" id="TIGR01643">
    <property type="entry name" value="YD_repeat_2x"/>
    <property type="match status" value="1"/>
</dbReference>
<dbReference type="Pfam" id="PF05593">
    <property type="entry name" value="RHS_repeat"/>
    <property type="match status" value="1"/>
</dbReference>
<organism evidence="2 3">
    <name type="scientific">Streptomyces tateyamensis</name>
    <dbReference type="NCBI Taxonomy" id="565073"/>
    <lineage>
        <taxon>Bacteria</taxon>
        <taxon>Bacillati</taxon>
        <taxon>Actinomycetota</taxon>
        <taxon>Actinomycetes</taxon>
        <taxon>Kitasatosporales</taxon>
        <taxon>Streptomycetaceae</taxon>
        <taxon>Streptomyces</taxon>
    </lineage>
</organism>
<evidence type="ECO:0000256" key="1">
    <source>
        <dbReference type="SAM" id="MobiDB-lite"/>
    </source>
</evidence>
<feature type="compositionally biased region" description="Low complexity" evidence="1">
    <location>
        <begin position="13"/>
        <end position="23"/>
    </location>
</feature>
<sequence length="79" mass="7956">AAPLPGTLPHPVPVTTTAPAGAPDSATGRTRTAVQDIARALPLTVTDPNGQTATEAYDALGRLIAVWPAGRTTAQNASQ</sequence>
<proteinExistence type="predicted"/>
<feature type="non-terminal residue" evidence="2">
    <location>
        <position position="1"/>
    </location>
</feature>
<evidence type="ECO:0000313" key="2">
    <source>
        <dbReference type="EMBL" id="PYC60916.1"/>
    </source>
</evidence>
<feature type="compositionally biased region" description="Pro residues" evidence="1">
    <location>
        <begin position="1"/>
        <end position="12"/>
    </location>
</feature>
<dbReference type="InterPro" id="IPR006530">
    <property type="entry name" value="YD"/>
</dbReference>
<dbReference type="EMBL" id="PYBW01000396">
    <property type="protein sequence ID" value="PYC60916.1"/>
    <property type="molecule type" value="Genomic_DNA"/>
</dbReference>
<feature type="non-terminal residue" evidence="2">
    <location>
        <position position="79"/>
    </location>
</feature>
<keyword evidence="3" id="KW-1185">Reference proteome</keyword>
<dbReference type="AlphaFoldDB" id="A0A2V4N6A9"/>
<evidence type="ECO:0008006" key="4">
    <source>
        <dbReference type="Google" id="ProtNLM"/>
    </source>
</evidence>